<dbReference type="Proteomes" id="UP001183176">
    <property type="component" value="Unassembled WGS sequence"/>
</dbReference>
<reference evidence="5" key="1">
    <citation type="submission" date="2023-07" db="EMBL/GenBank/DDBJ databases">
        <title>30 novel species of actinomycetes from the DSMZ collection.</title>
        <authorList>
            <person name="Nouioui I."/>
        </authorList>
    </citation>
    <scope>NUCLEOTIDE SEQUENCE [LARGE SCALE GENOMIC DNA]</scope>
    <source>
        <strain evidence="5">DSM 44399</strain>
    </source>
</reference>
<feature type="transmembrane region" description="Helical" evidence="2">
    <location>
        <begin position="1266"/>
        <end position="1297"/>
    </location>
</feature>
<gene>
    <name evidence="4" type="ORF">RM423_07570</name>
</gene>
<dbReference type="Pfam" id="PF11847">
    <property type="entry name" value="GT-C_AftD"/>
    <property type="match status" value="1"/>
</dbReference>
<feature type="compositionally biased region" description="Low complexity" evidence="1">
    <location>
        <begin position="1362"/>
        <end position="1395"/>
    </location>
</feature>
<dbReference type="SUPFAM" id="SSF49785">
    <property type="entry name" value="Galactose-binding domain-like"/>
    <property type="match status" value="2"/>
</dbReference>
<organism evidence="4 5">
    <name type="scientific">Jatrophihabitans lederbergiae</name>
    <dbReference type="NCBI Taxonomy" id="3075547"/>
    <lineage>
        <taxon>Bacteria</taxon>
        <taxon>Bacillati</taxon>
        <taxon>Actinomycetota</taxon>
        <taxon>Actinomycetes</taxon>
        <taxon>Jatrophihabitantales</taxon>
        <taxon>Jatrophihabitantaceae</taxon>
        <taxon>Jatrophihabitans</taxon>
    </lineage>
</organism>
<feature type="transmembrane region" description="Helical" evidence="2">
    <location>
        <begin position="290"/>
        <end position="315"/>
    </location>
</feature>
<dbReference type="PROSITE" id="PS50022">
    <property type="entry name" value="FA58C_3"/>
    <property type="match status" value="1"/>
</dbReference>
<sequence>MPTPADSSRADRLGVLDRMRLVIISTAIALLIFSQSSGTVAADTKLDLIVDPARFLHRAMTLWDSDGASGQLQDQAYGYLFPMGPFFLLGKLLALPPWVIQRGWESAVLVVAFLGARRLAKLLGVPGFWPCVGSGLVYALAPRMLTELFSISAELLPVAVLPLVLIPLVRASTAGPTRSAAMRSGAALLLAGGINASATLAILPVPALWLLTRSRGPRRASLIRWWALAVVLGCLWWLIPLVVLGRYSPPFLNWIESSAVTTSQNSFIAVARGADHWQAYLGPNIWPAGWIFAVGAGAIVATTLVAAAGFGGLALPRLPHRLFLLTTLIIGFAVLSMGHVSAIDGPAAGTMRTLLDGPLSAFRNIHKFDPLVRLPVALGVGHLIGRAIPMTRSLSSRLPVAQRWVGPFVATAAVLCVAAIAVAPALTSQLVQQPRSTAMAAYWPQAATWLSEHSAQGRALVVPGAGRPEMYWGSTVDEPMQAVAESPWASRETVPLGQAGYVRLLDQVESLIAVGTPQPTLAPLLTRAGIGYLVIRADLRPTADATDLGILTSTVLNSPGFSAVHSFGPALRATGASNRLVDAGLANNIPAIQILAVGGGADRVDVLDADHAVVANGSSDELGPLVQAGLGRHTPVLFGGDALAEKPRNPLGVTTDGLRKREIQFGRPGQVAATMTAGQPYQATRVAHDYLPEDAGALSTYEYQGIADVRASSSGSDFAALLNRGPDHAPWYALDGDPGTAWLSGSADGAVGQWFEVRFQEPVTEPSVTIRFPAALSEYPTSLTVRTDSGSATVDVTPDARPQRLTVPGGSTQVLRLTVAAVTSGGSGVATGLASVSIAGVHPQRSLDVPGGGSDVLSFRAASGARTGCAASSHASACIPALARTGEEEGGLRRSITLQRSGKYRISASVVPAPGDSLDRKLDSASGIAVTASSTATTDPRQRPGAVVDGLAGTTWSAGPSDAKPRLTLSLKTPSLVSSLTLHTAADAPVSTPSTVLVTVQGHKWTLRTTDTGVLRLPEPVLASSVRIDILKSAIRISTDAVTGTTDILPTGVSEIELNGVSRPASPADIDIPCGEGPVLDVDGTPVQLRVRASRSAVLSGAELAATPCGSPSVSLAAGGHELSLASSSATRALGLTLTRGAGLAGGSSFASTVQVEHWSDTHRSLAVAAPTRSLLVVHENFNPGWHASLAGRRLDAVRVDGWEQAFVLPAGSNGVVRLDFGPDHLFRTGLLGGLLAALILVLLAFTRSPDRNCAALTDGRVNRRVLAACVVLAAGVLGGMIGVLVGVGVLAGWLVLRPRVRSAAWLPALPAGALTLAGALNAVGPSVSAHPLTDSLLTQGLVLAALIAVGLSAVDGTAATGSPADSAAALPAPRTGSGGRLAASAAAPGIARTAWQQRWRRTP</sequence>
<feature type="transmembrane region" description="Helical" evidence="2">
    <location>
        <begin position="223"/>
        <end position="244"/>
    </location>
</feature>
<feature type="domain" description="F5/8 type C" evidence="3">
    <location>
        <begin position="913"/>
        <end position="1006"/>
    </location>
</feature>
<feature type="transmembrane region" description="Helical" evidence="2">
    <location>
        <begin position="1304"/>
        <end position="1325"/>
    </location>
</feature>
<evidence type="ECO:0000256" key="2">
    <source>
        <dbReference type="SAM" id="Phobius"/>
    </source>
</evidence>
<evidence type="ECO:0000259" key="3">
    <source>
        <dbReference type="PROSITE" id="PS50022"/>
    </source>
</evidence>
<feature type="transmembrane region" description="Helical" evidence="2">
    <location>
        <begin position="404"/>
        <end position="426"/>
    </location>
</feature>
<keyword evidence="2" id="KW-1133">Transmembrane helix</keyword>
<feature type="transmembrane region" description="Helical" evidence="2">
    <location>
        <begin position="1226"/>
        <end position="1246"/>
    </location>
</feature>
<dbReference type="Gene3D" id="2.60.120.260">
    <property type="entry name" value="Galactose-binding domain-like"/>
    <property type="match status" value="2"/>
</dbReference>
<feature type="transmembrane region" description="Helical" evidence="2">
    <location>
        <begin position="122"/>
        <end position="141"/>
    </location>
</feature>
<feature type="transmembrane region" description="Helical" evidence="2">
    <location>
        <begin position="1337"/>
        <end position="1355"/>
    </location>
</feature>
<dbReference type="RefSeq" id="WP_311422409.1">
    <property type="nucleotide sequence ID" value="NZ_JAVREH010000007.1"/>
</dbReference>
<dbReference type="InterPro" id="IPR056997">
    <property type="entry name" value="CBM_AftD"/>
</dbReference>
<feature type="transmembrane region" description="Helical" evidence="2">
    <location>
        <begin position="148"/>
        <end position="169"/>
    </location>
</feature>
<protein>
    <submittedName>
        <fullName evidence="4">Alpha-(1-&gt;3)-arabinofuranosyltransferase family protein</fullName>
    </submittedName>
</protein>
<keyword evidence="2" id="KW-0472">Membrane</keyword>
<dbReference type="InterPro" id="IPR008979">
    <property type="entry name" value="Galactose-bd-like_sf"/>
</dbReference>
<dbReference type="Pfam" id="PF24607">
    <property type="entry name" value="CBM_AftD"/>
    <property type="match status" value="1"/>
</dbReference>
<accession>A0ABU2J8D4</accession>
<evidence type="ECO:0000256" key="1">
    <source>
        <dbReference type="SAM" id="MobiDB-lite"/>
    </source>
</evidence>
<dbReference type="InterPro" id="IPR021798">
    <property type="entry name" value="AftD_N"/>
</dbReference>
<comment type="caution">
    <text evidence="4">The sequence shown here is derived from an EMBL/GenBank/DDBJ whole genome shotgun (WGS) entry which is preliminary data.</text>
</comment>
<evidence type="ECO:0000313" key="5">
    <source>
        <dbReference type="Proteomes" id="UP001183176"/>
    </source>
</evidence>
<evidence type="ECO:0000313" key="4">
    <source>
        <dbReference type="EMBL" id="MDT0261252.1"/>
    </source>
</evidence>
<feature type="transmembrane region" description="Helical" evidence="2">
    <location>
        <begin position="322"/>
        <end position="343"/>
    </location>
</feature>
<feature type="region of interest" description="Disordered" evidence="1">
    <location>
        <begin position="930"/>
        <end position="961"/>
    </location>
</feature>
<name>A0ABU2J8D4_9ACTN</name>
<dbReference type="EMBL" id="JAVREH010000007">
    <property type="protein sequence ID" value="MDT0261252.1"/>
    <property type="molecule type" value="Genomic_DNA"/>
</dbReference>
<feature type="region of interest" description="Disordered" evidence="1">
    <location>
        <begin position="1362"/>
        <end position="1404"/>
    </location>
</feature>
<keyword evidence="2" id="KW-0812">Transmembrane</keyword>
<feature type="transmembrane region" description="Helical" evidence="2">
    <location>
        <begin position="189"/>
        <end position="211"/>
    </location>
</feature>
<keyword evidence="5" id="KW-1185">Reference proteome</keyword>
<dbReference type="InterPro" id="IPR000421">
    <property type="entry name" value="FA58C"/>
</dbReference>
<proteinExistence type="predicted"/>